<dbReference type="Proteomes" id="UP001195483">
    <property type="component" value="Unassembled WGS sequence"/>
</dbReference>
<sequence>MNQPKRPSSRSMQGIKMVQKFTVKQKASASLKNLKFGVNHVSLPSCPARVSHPAEENHMKGGSNLQGMALYPPAMINMTEVEEKSVALKRMLKWSPWKWSTMMADAKLMLWEVTALTLEKEMNLEGNSIEIPC</sequence>
<dbReference type="AlphaFoldDB" id="A0AAE0S674"/>
<name>A0AAE0S674_9BIVA</name>
<reference evidence="1" key="2">
    <citation type="journal article" date="2021" name="Genome Biol. Evol.">
        <title>Developing a high-quality reference genome for a parasitic bivalve with doubly uniparental inheritance (Bivalvia: Unionida).</title>
        <authorList>
            <person name="Smith C.H."/>
        </authorList>
    </citation>
    <scope>NUCLEOTIDE SEQUENCE</scope>
    <source>
        <strain evidence="1">CHS0354</strain>
        <tissue evidence="1">Mantle</tissue>
    </source>
</reference>
<reference evidence="1" key="3">
    <citation type="submission" date="2023-05" db="EMBL/GenBank/DDBJ databases">
        <authorList>
            <person name="Smith C.H."/>
        </authorList>
    </citation>
    <scope>NUCLEOTIDE SEQUENCE</scope>
    <source>
        <strain evidence="1">CHS0354</strain>
        <tissue evidence="1">Mantle</tissue>
    </source>
</reference>
<gene>
    <name evidence="1" type="ORF">CHS0354_033256</name>
</gene>
<accession>A0AAE0S674</accession>
<protein>
    <submittedName>
        <fullName evidence="1">Uncharacterized protein</fullName>
    </submittedName>
</protein>
<evidence type="ECO:0000313" key="1">
    <source>
        <dbReference type="EMBL" id="KAK3586132.1"/>
    </source>
</evidence>
<evidence type="ECO:0000313" key="2">
    <source>
        <dbReference type="Proteomes" id="UP001195483"/>
    </source>
</evidence>
<reference evidence="1" key="1">
    <citation type="journal article" date="2021" name="Genome Biol. Evol.">
        <title>A High-Quality Reference Genome for a Parasitic Bivalve with Doubly Uniparental Inheritance (Bivalvia: Unionida).</title>
        <authorList>
            <person name="Smith C.H."/>
        </authorList>
    </citation>
    <scope>NUCLEOTIDE SEQUENCE</scope>
    <source>
        <strain evidence="1">CHS0354</strain>
    </source>
</reference>
<organism evidence="1 2">
    <name type="scientific">Potamilus streckersoni</name>
    <dbReference type="NCBI Taxonomy" id="2493646"/>
    <lineage>
        <taxon>Eukaryota</taxon>
        <taxon>Metazoa</taxon>
        <taxon>Spiralia</taxon>
        <taxon>Lophotrochozoa</taxon>
        <taxon>Mollusca</taxon>
        <taxon>Bivalvia</taxon>
        <taxon>Autobranchia</taxon>
        <taxon>Heteroconchia</taxon>
        <taxon>Palaeoheterodonta</taxon>
        <taxon>Unionida</taxon>
        <taxon>Unionoidea</taxon>
        <taxon>Unionidae</taxon>
        <taxon>Ambleminae</taxon>
        <taxon>Lampsilini</taxon>
        <taxon>Potamilus</taxon>
    </lineage>
</organism>
<dbReference type="EMBL" id="JAEAOA010001951">
    <property type="protein sequence ID" value="KAK3586132.1"/>
    <property type="molecule type" value="Genomic_DNA"/>
</dbReference>
<comment type="caution">
    <text evidence="1">The sequence shown here is derived from an EMBL/GenBank/DDBJ whole genome shotgun (WGS) entry which is preliminary data.</text>
</comment>
<keyword evidence="2" id="KW-1185">Reference proteome</keyword>
<proteinExistence type="predicted"/>